<dbReference type="AlphaFoldDB" id="A0AB37CP61"/>
<sequence>MKDFILRNIERVFSLLLTGIFLALLYFGNEKGLHLWFDSGCESGSLGLVTGIFIFFVLALSSGIWILTDKFLLFILTKMGYYSEDWSKVVGVIVGKRIAKAPRTSTNHFLVVKVGEAKRNFFVSRDDFYTLEKGNSLWLRKVRVHYKGHVVRTYYELAERY</sequence>
<gene>
    <name evidence="2" type="ORF">FHI56_08475</name>
</gene>
<proteinExistence type="predicted"/>
<feature type="transmembrane region" description="Helical" evidence="1">
    <location>
        <begin position="12"/>
        <end position="28"/>
    </location>
</feature>
<organism evidence="2 3">
    <name type="scientific">Streptococcus salivarius</name>
    <dbReference type="NCBI Taxonomy" id="1304"/>
    <lineage>
        <taxon>Bacteria</taxon>
        <taxon>Bacillati</taxon>
        <taxon>Bacillota</taxon>
        <taxon>Bacilli</taxon>
        <taxon>Lactobacillales</taxon>
        <taxon>Streptococcaceae</taxon>
        <taxon>Streptococcus</taxon>
    </lineage>
</organism>
<keyword evidence="1" id="KW-0812">Transmembrane</keyword>
<dbReference type="RefSeq" id="WP_149561382.1">
    <property type="nucleotide sequence ID" value="NZ_CP040804.1"/>
</dbReference>
<dbReference type="Proteomes" id="UP000322622">
    <property type="component" value="Chromosome"/>
</dbReference>
<keyword evidence="1" id="KW-0472">Membrane</keyword>
<feature type="transmembrane region" description="Helical" evidence="1">
    <location>
        <begin position="48"/>
        <end position="68"/>
    </location>
</feature>
<dbReference type="EMBL" id="CP040804">
    <property type="protein sequence ID" value="QEM32916.1"/>
    <property type="molecule type" value="Genomic_DNA"/>
</dbReference>
<evidence type="ECO:0000313" key="2">
    <source>
        <dbReference type="EMBL" id="QEM32916.1"/>
    </source>
</evidence>
<name>A0AB37CP61_STRSL</name>
<reference evidence="2 3" key="1">
    <citation type="submission" date="2019-06" db="EMBL/GenBank/DDBJ databases">
        <title>Complete genome sequence of Streptococcus salivarius LAB813.</title>
        <authorList>
            <person name="Levesque C.M."/>
            <person name="Gong S.-G."/>
            <person name="Dufour D."/>
            <person name="Barbour A."/>
        </authorList>
    </citation>
    <scope>NUCLEOTIDE SEQUENCE [LARGE SCALE GENOMIC DNA]</scope>
    <source>
        <strain evidence="2 3">LAB813</strain>
    </source>
</reference>
<evidence type="ECO:0000256" key="1">
    <source>
        <dbReference type="SAM" id="Phobius"/>
    </source>
</evidence>
<evidence type="ECO:0000313" key="3">
    <source>
        <dbReference type="Proteomes" id="UP000322622"/>
    </source>
</evidence>
<protein>
    <submittedName>
        <fullName evidence="2">Uncharacterized protein</fullName>
    </submittedName>
</protein>
<accession>A0AB37CP61</accession>
<keyword evidence="1" id="KW-1133">Transmembrane helix</keyword>